<proteinExistence type="predicted"/>
<dbReference type="Gene3D" id="2.10.109.10">
    <property type="entry name" value="Umud Fragment, subunit A"/>
    <property type="match status" value="1"/>
</dbReference>
<dbReference type="RefSeq" id="WP_017805757.1">
    <property type="nucleotide sequence ID" value="NZ_CP034110.1"/>
</dbReference>
<dbReference type="AlphaFoldDB" id="A0A0F5ERY0"/>
<gene>
    <name evidence="3" type="primary">impA</name>
    <name evidence="2" type="ORF">EIG79_03875</name>
    <name evidence="3" type="ORF">NCTC11296_01918</name>
</gene>
<protein>
    <submittedName>
        <fullName evidence="3">ImpA protein</fullName>
        <ecNumber evidence="3">3.4.21.-</ecNumber>
    </submittedName>
    <submittedName>
        <fullName evidence="2">LexA family transcriptional regulator</fullName>
    </submittedName>
</protein>
<feature type="domain" description="Peptidase S24/S26A/S26B/S26C" evidence="1">
    <location>
        <begin position="25"/>
        <end position="127"/>
    </location>
</feature>
<dbReference type="SUPFAM" id="SSF51306">
    <property type="entry name" value="LexA/Signal peptidase"/>
    <property type="match status" value="1"/>
</dbReference>
<evidence type="ECO:0000313" key="5">
    <source>
        <dbReference type="Proteomes" id="UP000294229"/>
    </source>
</evidence>
<evidence type="ECO:0000313" key="4">
    <source>
        <dbReference type="Proteomes" id="UP000254465"/>
    </source>
</evidence>
<dbReference type="GeneID" id="66255522"/>
<name>A0A0F5ERY0_AVIPA</name>
<dbReference type="Proteomes" id="UP000294229">
    <property type="component" value="Unassembled WGS sequence"/>
</dbReference>
<dbReference type="InterPro" id="IPR036286">
    <property type="entry name" value="LexA/Signal_pep-like_sf"/>
</dbReference>
<reference evidence="3 4" key="1">
    <citation type="submission" date="2018-06" db="EMBL/GenBank/DDBJ databases">
        <authorList>
            <consortium name="Pathogen Informatics"/>
            <person name="Doyle S."/>
        </authorList>
    </citation>
    <scope>NUCLEOTIDE SEQUENCE [LARGE SCALE GENOMIC DNA]</scope>
    <source>
        <strain evidence="3 4">NCTC11296</strain>
    </source>
</reference>
<organism evidence="3 4">
    <name type="scientific">Avibacterium paragallinarum</name>
    <name type="common">Haemophilus gallinarum</name>
    <dbReference type="NCBI Taxonomy" id="728"/>
    <lineage>
        <taxon>Bacteria</taxon>
        <taxon>Pseudomonadati</taxon>
        <taxon>Pseudomonadota</taxon>
        <taxon>Gammaproteobacteria</taxon>
        <taxon>Pasteurellales</taxon>
        <taxon>Pasteurellaceae</taxon>
        <taxon>Avibacterium</taxon>
    </lineage>
</organism>
<dbReference type="InterPro" id="IPR015927">
    <property type="entry name" value="Peptidase_S24_S26A/B/C"/>
</dbReference>
<dbReference type="Pfam" id="PF00717">
    <property type="entry name" value="Peptidase_S24"/>
    <property type="match status" value="1"/>
</dbReference>
<dbReference type="EMBL" id="RQXS01000011">
    <property type="protein sequence ID" value="RZN60361.1"/>
    <property type="molecule type" value="Genomic_DNA"/>
</dbReference>
<dbReference type="KEGG" id="apag:EIA51_07090"/>
<sequence>MNSFTQQVQLSYQPMPFLTDNGSFASTSNRKLDLNLYCIKHPQKTCFIQVTNPHMLAWGIEIGDMLVVEKSEHLSIGDLVVMEQDHKFCIYEFVAYSGKEFIFLPLDAKMNSIKCDKWATLPIIGIITNTIHQIKSNKKTRFAA</sequence>
<evidence type="ECO:0000259" key="1">
    <source>
        <dbReference type="Pfam" id="PF00717"/>
    </source>
</evidence>
<dbReference type="GO" id="GO:0016787">
    <property type="term" value="F:hydrolase activity"/>
    <property type="evidence" value="ECO:0007669"/>
    <property type="project" value="UniProtKB-KW"/>
</dbReference>
<dbReference type="EMBL" id="UGHK01000002">
    <property type="protein sequence ID" value="STO71999.1"/>
    <property type="molecule type" value="Genomic_DNA"/>
</dbReference>
<dbReference type="EC" id="3.4.21.-" evidence="3"/>
<evidence type="ECO:0000313" key="2">
    <source>
        <dbReference type="EMBL" id="RZN60361.1"/>
    </source>
</evidence>
<evidence type="ECO:0000313" key="3">
    <source>
        <dbReference type="EMBL" id="STO71999.1"/>
    </source>
</evidence>
<reference evidence="2 5" key="2">
    <citation type="submission" date="2018-11" db="EMBL/GenBank/DDBJ databases">
        <title>Sequencing Av. paragallinarum serogroups.</title>
        <authorList>
            <person name="Hellmuth J.E."/>
            <person name="Boucher C.E."/>
            <person name="Cason E.D."/>
        </authorList>
    </citation>
    <scope>NUCLEOTIDE SEQUENCE [LARGE SCALE GENOMIC DNA]</scope>
    <source>
        <strain evidence="2 5">SA-3</strain>
    </source>
</reference>
<keyword evidence="3" id="KW-0378">Hydrolase</keyword>
<dbReference type="Proteomes" id="UP000254465">
    <property type="component" value="Unassembled WGS sequence"/>
</dbReference>
<accession>A0A0F5ERY0</accession>